<sequence>MVYLCVGFKETALKAPKSLFHTDSHEWYNAKSIELYHFYAYKE</sequence>
<proteinExistence type="predicted"/>
<evidence type="ECO:0000313" key="2">
    <source>
        <dbReference type="Proteomes" id="UP000008942"/>
    </source>
</evidence>
<protein>
    <submittedName>
        <fullName evidence="1">Uncharacterized protein</fullName>
    </submittedName>
</protein>
<keyword evidence="2" id="KW-1185">Reference proteome</keyword>
<gene>
    <name evidence="1" type="ORF">MCU_00326</name>
</gene>
<name>A0ABN0GMH5_BAREL</name>
<dbReference type="EMBL" id="AILW01000002">
    <property type="protein sequence ID" value="EJF84748.1"/>
    <property type="molecule type" value="Genomic_DNA"/>
</dbReference>
<comment type="caution">
    <text evidence="1">The sequence shown here is derived from an EMBL/GenBank/DDBJ whole genome shotgun (WGS) entry which is preliminary data.</text>
</comment>
<accession>A0ABN0GMH5</accession>
<dbReference type="Proteomes" id="UP000008942">
    <property type="component" value="Unassembled WGS sequence"/>
</dbReference>
<evidence type="ECO:0000313" key="1">
    <source>
        <dbReference type="EMBL" id="EJF84748.1"/>
    </source>
</evidence>
<reference evidence="1 2" key="1">
    <citation type="submission" date="2012-03" db="EMBL/GenBank/DDBJ databases">
        <title>The Genome Sequence of Bartonella elizabethae Re6043vi.</title>
        <authorList>
            <consortium name="The Broad Institute Genome Sequencing Platform"/>
            <consortium name="The Broad Institute Genome Sequencing Center for Infectious Disease"/>
            <person name="Feldgarden M."/>
            <person name="Kirby J."/>
            <person name="Kosoy M."/>
            <person name="Birtles R."/>
            <person name="Probert W.S."/>
            <person name="Chiaraviglio L."/>
            <person name="Young S.K."/>
            <person name="Zeng Q."/>
            <person name="Gargeya S."/>
            <person name="Fitzgerald M."/>
            <person name="Haas B."/>
            <person name="Abouelleil A."/>
            <person name="Alvarado L."/>
            <person name="Arachchi H.M."/>
            <person name="Berlin A."/>
            <person name="Chapman S.B."/>
            <person name="Gearin G."/>
            <person name="Goldberg J."/>
            <person name="Griggs A."/>
            <person name="Gujja S."/>
            <person name="Hansen M."/>
            <person name="Heiman D."/>
            <person name="Howarth C."/>
            <person name="Larimer J."/>
            <person name="Lui A."/>
            <person name="MacDonald P.J.P."/>
            <person name="McCowen C."/>
            <person name="Montmayeur A."/>
            <person name="Murphy C."/>
            <person name="Neiman D."/>
            <person name="Pearson M."/>
            <person name="Priest M."/>
            <person name="Roberts A."/>
            <person name="Saif S."/>
            <person name="Shea T."/>
            <person name="Sisk P."/>
            <person name="Stolte C."/>
            <person name="Sykes S."/>
            <person name="Wortman J."/>
            <person name="Nusbaum C."/>
            <person name="Birren B."/>
        </authorList>
    </citation>
    <scope>NUCLEOTIDE SEQUENCE [LARGE SCALE GENOMIC DNA]</scope>
    <source>
        <strain evidence="1 2">Re6043vi</strain>
    </source>
</reference>
<organism evidence="1 2">
    <name type="scientific">Bartonella elizabethae Re6043vi</name>
    <dbReference type="NCBI Taxonomy" id="1094554"/>
    <lineage>
        <taxon>Bacteria</taxon>
        <taxon>Pseudomonadati</taxon>
        <taxon>Pseudomonadota</taxon>
        <taxon>Alphaproteobacteria</taxon>
        <taxon>Hyphomicrobiales</taxon>
        <taxon>Bartonellaceae</taxon>
        <taxon>Bartonella</taxon>
    </lineage>
</organism>